<evidence type="ECO:0000256" key="2">
    <source>
        <dbReference type="ARBA" id="ARBA00022908"/>
    </source>
</evidence>
<feature type="compositionally biased region" description="Basic and acidic residues" evidence="3">
    <location>
        <begin position="188"/>
        <end position="198"/>
    </location>
</feature>
<evidence type="ECO:0000313" key="6">
    <source>
        <dbReference type="Proteomes" id="UP001484535"/>
    </source>
</evidence>
<dbReference type="GO" id="GO:0003677">
    <property type="term" value="F:DNA binding"/>
    <property type="evidence" value="ECO:0007669"/>
    <property type="project" value="UniProtKB-KW"/>
</dbReference>
<reference evidence="5 6" key="1">
    <citation type="submission" date="2024-05" db="EMBL/GenBank/DDBJ databases">
        <authorList>
            <person name="Park S."/>
        </authorList>
    </citation>
    <scope>NUCLEOTIDE SEQUENCE [LARGE SCALE GENOMIC DNA]</scope>
    <source>
        <strain evidence="5 6">DGU5</strain>
    </source>
</reference>
<gene>
    <name evidence="5" type="ORF">ABDJ38_02400</name>
</gene>
<dbReference type="InterPro" id="IPR038488">
    <property type="entry name" value="Integrase_DNA-bd_sf"/>
</dbReference>
<dbReference type="InterPro" id="IPR025166">
    <property type="entry name" value="Integrase_DNA_bind_dom"/>
</dbReference>
<dbReference type="PANTHER" id="PTHR30629:SF2">
    <property type="entry name" value="PROPHAGE INTEGRASE INTS-RELATED"/>
    <property type="match status" value="1"/>
</dbReference>
<feature type="domain" description="Integrase DNA-binding" evidence="4">
    <location>
        <begin position="40"/>
        <end position="112"/>
    </location>
</feature>
<keyword evidence="5" id="KW-0238">DNA-binding</keyword>
<keyword evidence="6" id="KW-1185">Reference proteome</keyword>
<evidence type="ECO:0000256" key="1">
    <source>
        <dbReference type="ARBA" id="ARBA00008857"/>
    </source>
</evidence>
<dbReference type="EMBL" id="JBDLBR010000001">
    <property type="protein sequence ID" value="MEN7536022.1"/>
    <property type="molecule type" value="Genomic_DNA"/>
</dbReference>
<feature type="region of interest" description="Disordered" evidence="3">
    <location>
        <begin position="188"/>
        <end position="226"/>
    </location>
</feature>
<feature type="region of interest" description="Disordered" evidence="3">
    <location>
        <begin position="92"/>
        <end position="167"/>
    </location>
</feature>
<evidence type="ECO:0000259" key="4">
    <source>
        <dbReference type="Pfam" id="PF13356"/>
    </source>
</evidence>
<comment type="similarity">
    <text evidence="1">Belongs to the 'phage' integrase family.</text>
</comment>
<protein>
    <submittedName>
        <fullName evidence="5">Arm DNA-binding domain-containing protein</fullName>
    </submittedName>
</protein>
<accession>A0ABV0CT16</accession>
<keyword evidence="2" id="KW-0229">DNA integration</keyword>
<dbReference type="InterPro" id="IPR050808">
    <property type="entry name" value="Phage_Integrase"/>
</dbReference>
<dbReference type="PANTHER" id="PTHR30629">
    <property type="entry name" value="PROPHAGE INTEGRASE"/>
    <property type="match status" value="1"/>
</dbReference>
<organism evidence="5 6">
    <name type="scientific">Aurantiacibacter flavus</name>
    <dbReference type="NCBI Taxonomy" id="3145232"/>
    <lineage>
        <taxon>Bacteria</taxon>
        <taxon>Pseudomonadati</taxon>
        <taxon>Pseudomonadota</taxon>
        <taxon>Alphaproteobacteria</taxon>
        <taxon>Sphingomonadales</taxon>
        <taxon>Erythrobacteraceae</taxon>
        <taxon>Aurantiacibacter</taxon>
    </lineage>
</organism>
<dbReference type="Pfam" id="PF13356">
    <property type="entry name" value="Arm-DNA-bind_3"/>
    <property type="match status" value="1"/>
</dbReference>
<sequence length="241" mass="25502">MHGFLCIWLSASSHPFAGKRGASGGYSGGTRPSCRGHRSLTDRGCRNASPGPRPVKLFDGHGLHLYVTPTGCKSWRLNYRFGGKKKQLTLAPYPTDGGAAEARGCPAHASRRYRSRQQGQGNPRATLSADAGRDHSSRSGQTMAGTAGRALASQSRQEGCPQPRGRCLSSPGLAPTFGDQAFRCAHGDRGARHAEPKKPRIRCSAKNGANGRHFRIPRPEQAGTGLGCACTQDAARAGRGS</sequence>
<proteinExistence type="inferred from homology"/>
<comment type="caution">
    <text evidence="5">The sequence shown here is derived from an EMBL/GenBank/DDBJ whole genome shotgun (WGS) entry which is preliminary data.</text>
</comment>
<dbReference type="Proteomes" id="UP001484535">
    <property type="component" value="Unassembled WGS sequence"/>
</dbReference>
<evidence type="ECO:0000313" key="5">
    <source>
        <dbReference type="EMBL" id="MEN7536022.1"/>
    </source>
</evidence>
<dbReference type="Gene3D" id="3.30.160.390">
    <property type="entry name" value="Integrase, DNA-binding domain"/>
    <property type="match status" value="1"/>
</dbReference>
<evidence type="ECO:0000256" key="3">
    <source>
        <dbReference type="SAM" id="MobiDB-lite"/>
    </source>
</evidence>
<name>A0ABV0CT16_9SPHN</name>